<dbReference type="InterPro" id="IPR001313">
    <property type="entry name" value="Pumilio_RNA-bd_rpt"/>
</dbReference>
<dbReference type="AlphaFoldDB" id="A0A9Q1KYQ4"/>
<evidence type="ECO:0000256" key="4">
    <source>
        <dbReference type="PROSITE-ProRule" id="PRU00317"/>
    </source>
</evidence>
<dbReference type="Proteomes" id="UP001153076">
    <property type="component" value="Unassembled WGS sequence"/>
</dbReference>
<dbReference type="PROSITE" id="PS50302">
    <property type="entry name" value="PUM"/>
    <property type="match status" value="2"/>
</dbReference>
<evidence type="ECO:0000259" key="6">
    <source>
        <dbReference type="PROSITE" id="PS50303"/>
    </source>
</evidence>
<reference evidence="7" key="1">
    <citation type="submission" date="2022-04" db="EMBL/GenBank/DDBJ databases">
        <title>Carnegiea gigantea Genome sequencing and assembly v2.</title>
        <authorList>
            <person name="Copetti D."/>
            <person name="Sanderson M.J."/>
            <person name="Burquez A."/>
            <person name="Wojciechowski M.F."/>
        </authorList>
    </citation>
    <scope>NUCLEOTIDE SEQUENCE</scope>
    <source>
        <strain evidence="7">SGP5-SGP5p</strain>
        <tissue evidence="7">Aerial part</tissue>
    </source>
</reference>
<dbReference type="InterPro" id="IPR033133">
    <property type="entry name" value="PUM-HD"/>
</dbReference>
<dbReference type="GO" id="GO:0003729">
    <property type="term" value="F:mRNA binding"/>
    <property type="evidence" value="ECO:0007669"/>
    <property type="project" value="TreeGrafter"/>
</dbReference>
<dbReference type="GO" id="GO:0005737">
    <property type="term" value="C:cytoplasm"/>
    <property type="evidence" value="ECO:0007669"/>
    <property type="project" value="TreeGrafter"/>
</dbReference>
<feature type="repeat" description="Pumilio" evidence="4">
    <location>
        <begin position="285"/>
        <end position="320"/>
    </location>
</feature>
<dbReference type="GO" id="GO:0006417">
    <property type="term" value="P:regulation of translation"/>
    <property type="evidence" value="ECO:0007669"/>
    <property type="project" value="UniProtKB-KW"/>
</dbReference>
<keyword evidence="3" id="KW-0694">RNA-binding</keyword>
<feature type="domain" description="PUM-HD" evidence="6">
    <location>
        <begin position="224"/>
        <end position="499"/>
    </location>
</feature>
<dbReference type="Pfam" id="PF00806">
    <property type="entry name" value="PUF"/>
    <property type="match status" value="5"/>
</dbReference>
<dbReference type="PROSITE" id="PS50303">
    <property type="entry name" value="PUM_HD"/>
    <property type="match status" value="1"/>
</dbReference>
<protein>
    <recommendedName>
        <fullName evidence="6">PUM-HD domain-containing protein</fullName>
    </recommendedName>
</protein>
<feature type="compositionally biased region" description="Low complexity" evidence="5">
    <location>
        <begin position="219"/>
        <end position="229"/>
    </location>
</feature>
<organism evidence="7 8">
    <name type="scientific">Carnegiea gigantea</name>
    <dbReference type="NCBI Taxonomy" id="171969"/>
    <lineage>
        <taxon>Eukaryota</taxon>
        <taxon>Viridiplantae</taxon>
        <taxon>Streptophyta</taxon>
        <taxon>Embryophyta</taxon>
        <taxon>Tracheophyta</taxon>
        <taxon>Spermatophyta</taxon>
        <taxon>Magnoliopsida</taxon>
        <taxon>eudicotyledons</taxon>
        <taxon>Gunneridae</taxon>
        <taxon>Pentapetalae</taxon>
        <taxon>Caryophyllales</taxon>
        <taxon>Cactineae</taxon>
        <taxon>Cactaceae</taxon>
        <taxon>Cactoideae</taxon>
        <taxon>Echinocereeae</taxon>
        <taxon>Carnegiea</taxon>
    </lineage>
</organism>
<accession>A0A9Q1KYQ4</accession>
<proteinExistence type="predicted"/>
<feature type="compositionally biased region" description="Basic residues" evidence="5">
    <location>
        <begin position="199"/>
        <end position="216"/>
    </location>
</feature>
<dbReference type="InterPro" id="IPR016024">
    <property type="entry name" value="ARM-type_fold"/>
</dbReference>
<dbReference type="EMBL" id="JAKOGI010000012">
    <property type="protein sequence ID" value="KAJ8450962.1"/>
    <property type="molecule type" value="Genomic_DNA"/>
</dbReference>
<dbReference type="PANTHER" id="PTHR12537:SF63">
    <property type="entry name" value="PUMILIO HOMOLOG 15"/>
    <property type="match status" value="1"/>
</dbReference>
<keyword evidence="1" id="KW-0677">Repeat</keyword>
<sequence length="499" mass="55674">MERDRENHQWFTMNTVIPSPSSPPHPPTHNLNSLLHLTSQFNDLSLFSAAAAAAAHPGYTTPSAVNPALPLSNSWIPASGDVAPLPREVAVPSNYPPFDLHRLRVCSAVPSSSGSSGLGSGSFPTRIDYIDSYDHLCAEALMIKLSMLANGDVYSLSTPNNLTSQLRVNPVPTFNPADLLDPSLLYNRSSNSNKDLTTKARRSRNHHHNNSHHHHQNHSDFNSNNNGGMMNNLQSNMDMNLPSWEELRERIASLSMDQKGCSILQCMLPKSDLHIHGGLEIPVSEVKSHISEIITNEFGIEFFKKLLEFCDDRHVYEILCALMVNNDHFLEICLHSRGTYAVQRLLHRLNKNDPSQRGVVASAMVPNALTLSKDNNGNYVMIACLKAFEGFNDVIADARDEKVKLIIKELTEDPNFVQLVQDPMGNYVVQTALHRSKAMSSGYGHTRSSLHQMLVCRIQSHYVFLNSHPFGKKVISHIKCKCKLEDFGFNVGFFPKSLY</sequence>
<dbReference type="OrthoDB" id="668540at2759"/>
<evidence type="ECO:0000256" key="3">
    <source>
        <dbReference type="ARBA" id="ARBA00022884"/>
    </source>
</evidence>
<feature type="region of interest" description="Disordered" evidence="5">
    <location>
        <begin position="185"/>
        <end position="229"/>
    </location>
</feature>
<dbReference type="Gene3D" id="1.25.10.10">
    <property type="entry name" value="Leucine-rich Repeat Variant"/>
    <property type="match status" value="2"/>
</dbReference>
<feature type="repeat" description="Pumilio" evidence="4">
    <location>
        <begin position="321"/>
        <end position="361"/>
    </location>
</feature>
<evidence type="ECO:0000256" key="1">
    <source>
        <dbReference type="ARBA" id="ARBA00022737"/>
    </source>
</evidence>
<dbReference type="SUPFAM" id="SSF48371">
    <property type="entry name" value="ARM repeat"/>
    <property type="match status" value="1"/>
</dbReference>
<evidence type="ECO:0000256" key="2">
    <source>
        <dbReference type="ARBA" id="ARBA00022845"/>
    </source>
</evidence>
<gene>
    <name evidence="7" type="ORF">Cgig2_032587</name>
</gene>
<dbReference type="PANTHER" id="PTHR12537">
    <property type="entry name" value="RNA BINDING PROTEIN PUMILIO-RELATED"/>
    <property type="match status" value="1"/>
</dbReference>
<evidence type="ECO:0000256" key="5">
    <source>
        <dbReference type="SAM" id="MobiDB-lite"/>
    </source>
</evidence>
<evidence type="ECO:0000313" key="8">
    <source>
        <dbReference type="Proteomes" id="UP001153076"/>
    </source>
</evidence>
<name>A0A9Q1KYQ4_9CARY</name>
<feature type="compositionally biased region" description="Polar residues" evidence="5">
    <location>
        <begin position="186"/>
        <end position="195"/>
    </location>
</feature>
<keyword evidence="8" id="KW-1185">Reference proteome</keyword>
<comment type="caution">
    <text evidence="7">The sequence shown here is derived from an EMBL/GenBank/DDBJ whole genome shotgun (WGS) entry which is preliminary data.</text>
</comment>
<dbReference type="SMART" id="SM00025">
    <property type="entry name" value="Pumilio"/>
    <property type="match status" value="5"/>
</dbReference>
<keyword evidence="2" id="KW-0810">Translation regulation</keyword>
<evidence type="ECO:0000313" key="7">
    <source>
        <dbReference type="EMBL" id="KAJ8450962.1"/>
    </source>
</evidence>
<dbReference type="InterPro" id="IPR011989">
    <property type="entry name" value="ARM-like"/>
</dbReference>